<feature type="region of interest" description="Disordered" evidence="1">
    <location>
        <begin position="1"/>
        <end position="24"/>
    </location>
</feature>
<name>A0ABP3J0D8_9BACI</name>
<proteinExistence type="predicted"/>
<evidence type="ECO:0000313" key="2">
    <source>
        <dbReference type="EMBL" id="GAA0435533.1"/>
    </source>
</evidence>
<reference evidence="3" key="1">
    <citation type="journal article" date="2019" name="Int. J. Syst. Evol. Microbiol.">
        <title>The Global Catalogue of Microorganisms (GCM) 10K type strain sequencing project: providing services to taxonomists for standard genome sequencing and annotation.</title>
        <authorList>
            <consortium name="The Broad Institute Genomics Platform"/>
            <consortium name="The Broad Institute Genome Sequencing Center for Infectious Disease"/>
            <person name="Wu L."/>
            <person name="Ma J."/>
        </authorList>
    </citation>
    <scope>NUCLEOTIDE SEQUENCE [LARGE SCALE GENOMIC DNA]</scope>
    <source>
        <strain evidence="3">JCM 12149</strain>
    </source>
</reference>
<dbReference type="Proteomes" id="UP001501459">
    <property type="component" value="Unassembled WGS sequence"/>
</dbReference>
<gene>
    <name evidence="2" type="ORF">GCM10008983_10190</name>
</gene>
<comment type="caution">
    <text evidence="2">The sequence shown here is derived from an EMBL/GenBank/DDBJ whole genome shotgun (WGS) entry which is preliminary data.</text>
</comment>
<evidence type="ECO:0000256" key="1">
    <source>
        <dbReference type="SAM" id="MobiDB-lite"/>
    </source>
</evidence>
<sequence length="87" mass="10193">MNEPKRRRLNLPLANVGPSNNQQKLQKENAAIIRRLHVNRSKRQRKTNSNKSFLTAEGILKDIISEGYTEYDILKEFRNRITELDIS</sequence>
<keyword evidence="3" id="KW-1185">Reference proteome</keyword>
<evidence type="ECO:0000313" key="3">
    <source>
        <dbReference type="Proteomes" id="UP001501459"/>
    </source>
</evidence>
<protein>
    <submittedName>
        <fullName evidence="2">Uncharacterized protein</fullName>
    </submittedName>
</protein>
<organism evidence="2 3">
    <name type="scientific">Lentibacillus halophilus</name>
    <dbReference type="NCBI Taxonomy" id="295065"/>
    <lineage>
        <taxon>Bacteria</taxon>
        <taxon>Bacillati</taxon>
        <taxon>Bacillota</taxon>
        <taxon>Bacilli</taxon>
        <taxon>Bacillales</taxon>
        <taxon>Bacillaceae</taxon>
        <taxon>Lentibacillus</taxon>
    </lineage>
</organism>
<accession>A0ABP3J0D8</accession>
<dbReference type="EMBL" id="BAAADM010000027">
    <property type="protein sequence ID" value="GAA0435533.1"/>
    <property type="molecule type" value="Genomic_DNA"/>
</dbReference>